<organism evidence="1 2">
    <name type="scientific">Pontibacter arcticus</name>
    <dbReference type="NCBI Taxonomy" id="2080288"/>
    <lineage>
        <taxon>Bacteria</taxon>
        <taxon>Pseudomonadati</taxon>
        <taxon>Bacteroidota</taxon>
        <taxon>Cytophagia</taxon>
        <taxon>Cytophagales</taxon>
        <taxon>Hymenobacteraceae</taxon>
        <taxon>Pontibacter</taxon>
    </lineage>
</organism>
<name>A0A364RDI7_9BACT</name>
<gene>
    <name evidence="1" type="ORF">DP923_11095</name>
</gene>
<accession>A0A364RDI7</accession>
<reference evidence="1 2" key="2">
    <citation type="submission" date="2018-07" db="EMBL/GenBank/DDBJ databases">
        <title>Pontibacter sp. 2b14 genomic sequence and assembly.</title>
        <authorList>
            <person name="Du Z.-J."/>
        </authorList>
    </citation>
    <scope>NUCLEOTIDE SEQUENCE [LARGE SCALE GENOMIC DNA]</scope>
    <source>
        <strain evidence="1 2">2b14</strain>
    </source>
</reference>
<dbReference type="AlphaFoldDB" id="A0A364RDI7"/>
<evidence type="ECO:0008006" key="3">
    <source>
        <dbReference type="Google" id="ProtNLM"/>
    </source>
</evidence>
<dbReference type="EMBL" id="QMDV01000003">
    <property type="protein sequence ID" value="RAU82327.1"/>
    <property type="molecule type" value="Genomic_DNA"/>
</dbReference>
<evidence type="ECO:0000313" key="2">
    <source>
        <dbReference type="Proteomes" id="UP000251692"/>
    </source>
</evidence>
<sequence>MHLKQFLEEPVALKTAMGDVYFTLQQENDYTLAKWYGNITADDVVKASRTFLHFQRIYPCSKLLNDKSESTGDWQEANDWLEFEWVPAAVAAGLRCMAHIYSKSMITNFSEHDFLARPAPHLQLAEFTDLATAVKWLEQCEL</sequence>
<keyword evidence="2" id="KW-1185">Reference proteome</keyword>
<proteinExistence type="predicted"/>
<evidence type="ECO:0000313" key="1">
    <source>
        <dbReference type="EMBL" id="RAU82327.1"/>
    </source>
</evidence>
<reference evidence="1 2" key="1">
    <citation type="submission" date="2018-06" db="EMBL/GenBank/DDBJ databases">
        <authorList>
            <person name="Liu Z.-W."/>
        </authorList>
    </citation>
    <scope>NUCLEOTIDE SEQUENCE [LARGE SCALE GENOMIC DNA]</scope>
    <source>
        <strain evidence="1 2">2b14</strain>
    </source>
</reference>
<dbReference type="Proteomes" id="UP000251692">
    <property type="component" value="Unassembled WGS sequence"/>
</dbReference>
<protein>
    <recommendedName>
        <fullName evidence="3">STAS/SEC14 domain-containing protein</fullName>
    </recommendedName>
</protein>
<comment type="caution">
    <text evidence="1">The sequence shown here is derived from an EMBL/GenBank/DDBJ whole genome shotgun (WGS) entry which is preliminary data.</text>
</comment>